<accession>A0A812T2F5</accession>
<reference evidence="3" key="1">
    <citation type="submission" date="2021-02" db="EMBL/GenBank/DDBJ databases">
        <authorList>
            <person name="Dougan E. K."/>
            <person name="Rhodes N."/>
            <person name="Thang M."/>
            <person name="Chan C."/>
        </authorList>
    </citation>
    <scope>NUCLEOTIDE SEQUENCE</scope>
</reference>
<dbReference type="EMBL" id="CAJNDS010002501">
    <property type="protein sequence ID" value="CAE7501172.1"/>
    <property type="molecule type" value="Genomic_DNA"/>
</dbReference>
<evidence type="ECO:0000256" key="1">
    <source>
        <dbReference type="SAM" id="MobiDB-lite"/>
    </source>
</evidence>
<comment type="caution">
    <text evidence="3">The sequence shown here is derived from an EMBL/GenBank/DDBJ whole genome shotgun (WGS) entry which is preliminary data.</text>
</comment>
<evidence type="ECO:0000313" key="3">
    <source>
        <dbReference type="EMBL" id="CAE7501172.1"/>
    </source>
</evidence>
<organism evidence="3 4">
    <name type="scientific">Symbiodinium natans</name>
    <dbReference type="NCBI Taxonomy" id="878477"/>
    <lineage>
        <taxon>Eukaryota</taxon>
        <taxon>Sar</taxon>
        <taxon>Alveolata</taxon>
        <taxon>Dinophyceae</taxon>
        <taxon>Suessiales</taxon>
        <taxon>Symbiodiniaceae</taxon>
        <taxon>Symbiodinium</taxon>
    </lineage>
</organism>
<protein>
    <submittedName>
        <fullName evidence="3">Uncharacterized protein</fullName>
    </submittedName>
</protein>
<feature type="transmembrane region" description="Helical" evidence="2">
    <location>
        <begin position="120"/>
        <end position="139"/>
    </location>
</feature>
<keyword evidence="2" id="KW-1133">Transmembrane helix</keyword>
<dbReference type="Proteomes" id="UP000604046">
    <property type="component" value="Unassembled WGS sequence"/>
</dbReference>
<proteinExistence type="predicted"/>
<name>A0A812T2F5_9DINO</name>
<sequence length="484" mass="53420">MRQAKVAPCTQLSNLGQEKPEEEPNEPHVAGAKPKLLTKRSEAFTVVPAGQAHAESWAEAFGQPLPLVGRAQRIARLIVASWCSAFLVGICCATSLAASGMWPVPGHKSGSFWSGFLNRLMMAALSPCFLGFFFPAFFNPALMTNWRCHAFFLRVSLVPFVVTNVPFPFLAGAGKDVSVFFSTCFWPTLMCVVFVPSMVAGIRYCRGDDHWLGLCSQVEYIRQQGRHFCLDLLCLVACWVAAVLPVNYVAVDFAVVGPNMSDMVAAVARPLISLVLKWMSVEIFKAAASHLNPAMLRYGMFPLAVNVGLHTSLSAAQCRDWLSVGIWVVCDCATIAWRTQRARLAGRIRKRCFDGRPWLSDEDLLKHLSFEAIVLGWGLTAALLSLLLLSPLAWVLPRMLKTFLFTYGLDSVKFLAVVCICDISADILSVVYLTHLCNCDFSQVFLPVRDVCTSSLSVMWAPYALGCFGWVFQHMCVATFKAEC</sequence>
<keyword evidence="2" id="KW-0472">Membrane</keyword>
<feature type="transmembrane region" description="Helical" evidence="2">
    <location>
        <begin position="414"/>
        <end position="433"/>
    </location>
</feature>
<keyword evidence="4" id="KW-1185">Reference proteome</keyword>
<gene>
    <name evidence="3" type="ORF">SNAT2548_LOCUS28069</name>
</gene>
<evidence type="ECO:0000313" key="4">
    <source>
        <dbReference type="Proteomes" id="UP000604046"/>
    </source>
</evidence>
<feature type="transmembrane region" description="Helical" evidence="2">
    <location>
        <begin position="77"/>
        <end position="100"/>
    </location>
</feature>
<dbReference type="AlphaFoldDB" id="A0A812T2F5"/>
<feature type="region of interest" description="Disordered" evidence="1">
    <location>
        <begin position="1"/>
        <end position="32"/>
    </location>
</feature>
<feature type="transmembrane region" description="Helical" evidence="2">
    <location>
        <begin position="228"/>
        <end position="251"/>
    </location>
</feature>
<evidence type="ECO:0000256" key="2">
    <source>
        <dbReference type="SAM" id="Phobius"/>
    </source>
</evidence>
<keyword evidence="2" id="KW-0812">Transmembrane</keyword>
<feature type="transmembrane region" description="Helical" evidence="2">
    <location>
        <begin position="372"/>
        <end position="394"/>
    </location>
</feature>
<feature type="transmembrane region" description="Helical" evidence="2">
    <location>
        <begin position="177"/>
        <end position="202"/>
    </location>
</feature>
<feature type="transmembrane region" description="Helical" evidence="2">
    <location>
        <begin position="151"/>
        <end position="171"/>
    </location>
</feature>